<dbReference type="Pfam" id="PF03874">
    <property type="entry name" value="RNA_pol_Rpb4"/>
    <property type="match status" value="1"/>
</dbReference>
<keyword evidence="2" id="KW-0539">Nucleus</keyword>
<feature type="compositionally biased region" description="Low complexity" evidence="5">
    <location>
        <begin position="995"/>
        <end position="1004"/>
    </location>
</feature>
<feature type="region of interest" description="Disordered" evidence="5">
    <location>
        <begin position="686"/>
        <end position="724"/>
    </location>
</feature>
<evidence type="ECO:0000256" key="5">
    <source>
        <dbReference type="SAM" id="MobiDB-lite"/>
    </source>
</evidence>
<feature type="compositionally biased region" description="Polar residues" evidence="5">
    <location>
        <begin position="246"/>
        <end position="264"/>
    </location>
</feature>
<dbReference type="GO" id="GO:0000428">
    <property type="term" value="C:DNA-directed RNA polymerase complex"/>
    <property type="evidence" value="ECO:0007669"/>
    <property type="project" value="UniProtKB-KW"/>
</dbReference>
<feature type="region of interest" description="Disordered" evidence="5">
    <location>
        <begin position="532"/>
        <end position="556"/>
    </location>
</feature>
<evidence type="ECO:0000256" key="4">
    <source>
        <dbReference type="SAM" id="Coils"/>
    </source>
</evidence>
<dbReference type="Proteomes" id="UP000018201">
    <property type="component" value="Unassembled WGS sequence"/>
</dbReference>
<evidence type="ECO:0000313" key="8">
    <source>
        <dbReference type="Proteomes" id="UP000018201"/>
    </source>
</evidence>
<dbReference type="PANTHER" id="PTHR21297">
    <property type="entry name" value="DNA-DIRECTED RNA POLYMERASE II"/>
    <property type="match status" value="1"/>
</dbReference>
<dbReference type="EMBL" id="HG692143">
    <property type="protein sequence ID" value="CDI81757.1"/>
    <property type="molecule type" value="Genomic_DNA"/>
</dbReference>
<dbReference type="VEuPathDB" id="ToxoDB:EPH_0042230"/>
<dbReference type="AlphaFoldDB" id="U6GQB2"/>
<dbReference type="GO" id="GO:0006352">
    <property type="term" value="P:DNA-templated transcription initiation"/>
    <property type="evidence" value="ECO:0007669"/>
    <property type="project" value="InterPro"/>
</dbReference>
<protein>
    <submittedName>
        <fullName evidence="7">DNA-directed RNA polymerase II, putative</fullName>
    </submittedName>
</protein>
<feature type="compositionally biased region" description="Polar residues" evidence="5">
    <location>
        <begin position="284"/>
        <end position="294"/>
    </location>
</feature>
<name>U6GQB2_9EIME</name>
<feature type="region of interest" description="Disordered" evidence="5">
    <location>
        <begin position="931"/>
        <end position="1011"/>
    </location>
</feature>
<dbReference type="Gene3D" id="1.20.1250.40">
    <property type="match status" value="1"/>
</dbReference>
<evidence type="ECO:0000313" key="7">
    <source>
        <dbReference type="EMBL" id="CDI81757.1"/>
    </source>
</evidence>
<organism evidence="7 8">
    <name type="scientific">Eimeria praecox</name>
    <dbReference type="NCBI Taxonomy" id="51316"/>
    <lineage>
        <taxon>Eukaryota</taxon>
        <taxon>Sar</taxon>
        <taxon>Alveolata</taxon>
        <taxon>Apicomplexa</taxon>
        <taxon>Conoidasida</taxon>
        <taxon>Coccidia</taxon>
        <taxon>Eucoccidiorida</taxon>
        <taxon>Eimeriorina</taxon>
        <taxon>Eimeriidae</taxon>
        <taxon>Eimeria</taxon>
    </lineage>
</organism>
<dbReference type="SUPFAM" id="SSF47819">
    <property type="entry name" value="HRDC-like"/>
    <property type="match status" value="1"/>
</dbReference>
<feature type="compositionally biased region" description="Low complexity" evidence="5">
    <location>
        <begin position="589"/>
        <end position="600"/>
    </location>
</feature>
<evidence type="ECO:0000256" key="2">
    <source>
        <dbReference type="ARBA" id="ARBA00023242"/>
    </source>
</evidence>
<feature type="compositionally biased region" description="Polar residues" evidence="5">
    <location>
        <begin position="614"/>
        <end position="623"/>
    </location>
</feature>
<dbReference type="InterPro" id="IPR006590">
    <property type="entry name" value="RNA_pol_Rpb4/RPC9_core"/>
</dbReference>
<dbReference type="InterPro" id="IPR045222">
    <property type="entry name" value="Rpb4-like"/>
</dbReference>
<sequence length="1113" mass="118428">MDSPVQDSLAGDLGPEFKNAKCLNLCELQLILGDQLRLSVSRPAEAHNLIKASYEYSSRFGKMTVRTAVVEIRKHLEREGDLQQFELALLVNLLPRTPDEAKAHIPSLMRLSPARLSRIIDTLEVFRVHASASALAAECLNESVVALANGTRKVQVQGNRDKSPFDICVTVGVVGRETTGDTNAVPPPRSLSLSRMLPSKNGFFKAPNQTPISITLALTPTFTKLTRRAKEQQQSRPREALKQRAHQQYPQLRDTNTALSNGCVSQKPSKPQQQQNQHVLEAPVQQQQHHQSTGLRPPKPIQQKLEHHLQLRQQLQLQHERLQQLLQKQDSQQQKYAKKQQLQRQQMRQDRRLLVLLGSVGTTGLPAPYTGGGSNSSSKSVSSETSHVSAGFNASTLGTPGCSTAGLYSLESAKSLETLFPCSSSISSRRASHGLTTKSPIGCGGAAAVSTAGRGTSAGSRCGAADTTAATEDSLNALPSAATATTVGACTAAGGAASADQHASRDATSLSSRKTMVLPVLGLLAGGDDPIQPAAATAPANPAAEGKPATAARTTSLTGAAADATYEWEGPDLLGAPTYRNGWNRRMNLQQQQQQQQEQSLKQHHQPEPQEQQRSTLQGGQQREQMRNTGGCLSPLASGTPPPSPLHSVPSQAAAAAKAAASQARAVGTNASALNAVSSCTASTLLEPSAASRPASSATDRKSSKKQQQQQRTQLESELPALPLLGGLGAAPGRCGLSLPAGAPAESENDSDQCKKHPSSSSPTIRGGQSITAAATAVVDACVGSAAVDACRAAAAGAAADKEVNSETSEEEGQQQFDRQQQQEKQIVGVARNELQTKVPSPPQQQDQQMEAERVEHSPTPPLKDEPQVPHLPQICSKDSYAGASSGSPAAATAAVELAAAVVDAAASTAADTIGPSAEALVSSVTQRLSSLLTTGPPGCSLRAPRREQQLKQQQRALKEQQGAGEHHEQQRAKQLNNLVLPNPHHSPLHHHQPHQTQEQQLHQKTMQEQRLGQREIQPLLLGQSVPPMPVAALQAGCMVQKVSACNLRHQEQQQQHELLLQRLWMPTPRASKTGAYATTRSESPSTATARAVAAAAMDADTSCFKDWRIRHN</sequence>
<accession>U6GQB2</accession>
<dbReference type="OrthoDB" id="2186918at2759"/>
<keyword evidence="7" id="KW-0804">Transcription</keyword>
<feature type="compositionally biased region" description="Polar residues" evidence="5">
    <location>
        <begin position="834"/>
        <end position="849"/>
    </location>
</feature>
<feature type="region of interest" description="Disordered" evidence="5">
    <location>
        <begin position="802"/>
        <end position="887"/>
    </location>
</feature>
<dbReference type="SMART" id="SM00657">
    <property type="entry name" value="RPOL4c"/>
    <property type="match status" value="1"/>
</dbReference>
<feature type="compositionally biased region" description="Basic and acidic residues" evidence="5">
    <location>
        <begin position="851"/>
        <end position="868"/>
    </location>
</feature>
<keyword evidence="7" id="KW-0240">DNA-directed RNA polymerase</keyword>
<proteinExistence type="inferred from homology"/>
<feature type="region of interest" description="Disordered" evidence="5">
    <location>
        <begin position="228"/>
        <end position="299"/>
    </location>
</feature>
<dbReference type="GO" id="GO:0005634">
    <property type="term" value="C:nucleus"/>
    <property type="evidence" value="ECO:0007669"/>
    <property type="project" value="UniProtKB-SubCell"/>
</dbReference>
<feature type="compositionally biased region" description="Low complexity" evidence="5">
    <location>
        <begin position="688"/>
        <end position="698"/>
    </location>
</feature>
<feature type="compositionally biased region" description="Low complexity" evidence="5">
    <location>
        <begin position="265"/>
        <end position="275"/>
    </location>
</feature>
<feature type="region of interest" description="Disordered" evidence="5">
    <location>
        <begin position="589"/>
        <end position="652"/>
    </location>
</feature>
<comment type="subcellular location">
    <subcellularLocation>
        <location evidence="1">Nucleus</location>
    </subcellularLocation>
</comment>
<feature type="compositionally biased region" description="Polar residues" evidence="5">
    <location>
        <begin position="759"/>
        <end position="768"/>
    </location>
</feature>
<feature type="region of interest" description="Disordered" evidence="5">
    <location>
        <begin position="739"/>
        <end position="768"/>
    </location>
</feature>
<keyword evidence="8" id="KW-1185">Reference proteome</keyword>
<dbReference type="GO" id="GO:0000166">
    <property type="term" value="F:nucleotide binding"/>
    <property type="evidence" value="ECO:0007669"/>
    <property type="project" value="InterPro"/>
</dbReference>
<evidence type="ECO:0000256" key="3">
    <source>
        <dbReference type="ARBA" id="ARBA00025724"/>
    </source>
</evidence>
<feature type="compositionally biased region" description="Basic and acidic residues" evidence="5">
    <location>
        <begin position="228"/>
        <end position="242"/>
    </location>
</feature>
<dbReference type="InterPro" id="IPR005574">
    <property type="entry name" value="Rpb4/RPC9"/>
</dbReference>
<feature type="compositionally biased region" description="Low complexity" evidence="5">
    <location>
        <begin position="814"/>
        <end position="826"/>
    </location>
</feature>
<evidence type="ECO:0000259" key="6">
    <source>
        <dbReference type="SMART" id="SM00657"/>
    </source>
</evidence>
<feature type="compositionally biased region" description="Low complexity" evidence="5">
    <location>
        <begin position="975"/>
        <end position="986"/>
    </location>
</feature>
<keyword evidence="4" id="KW-0175">Coiled coil</keyword>
<comment type="similarity">
    <text evidence="3">Belongs to the eukaryotic RPB4 RNA polymerase subunit family.</text>
</comment>
<reference evidence="7" key="1">
    <citation type="submission" date="2013-10" db="EMBL/GenBank/DDBJ databases">
        <title>Genomic analysis of the causative agents of coccidiosis in chickens.</title>
        <authorList>
            <person name="Reid A.J."/>
            <person name="Blake D."/>
            <person name="Billington K."/>
            <person name="Browne H."/>
            <person name="Dunn M."/>
            <person name="Hung S."/>
            <person name="Kawahara F."/>
            <person name="Miranda-Saavedra D."/>
            <person name="Mourier T."/>
            <person name="Nagra H."/>
            <person name="Otto T.D."/>
            <person name="Rawlings N."/>
            <person name="Sanchez A."/>
            <person name="Sanders M."/>
            <person name="Subramaniam C."/>
            <person name="Tay Y."/>
            <person name="Dear P."/>
            <person name="Doerig C."/>
            <person name="Gruber A."/>
            <person name="Parkinson J."/>
            <person name="Shirley M."/>
            <person name="Wan K.L."/>
            <person name="Berriman M."/>
            <person name="Tomley F."/>
            <person name="Pain A."/>
        </authorList>
    </citation>
    <scope>NUCLEOTIDE SEQUENCE [LARGE SCALE GENOMIC DNA]</scope>
    <source>
        <strain evidence="7">Houghton</strain>
    </source>
</reference>
<feature type="compositionally biased region" description="Low complexity" evidence="5">
    <location>
        <begin position="533"/>
        <end position="544"/>
    </location>
</feature>
<evidence type="ECO:0000256" key="1">
    <source>
        <dbReference type="ARBA" id="ARBA00004123"/>
    </source>
</evidence>
<dbReference type="InterPro" id="IPR010997">
    <property type="entry name" value="HRDC-like_sf"/>
</dbReference>
<feature type="domain" description="RNA polymerase Rpb4/RPC9 core" evidence="6">
    <location>
        <begin position="15"/>
        <end position="130"/>
    </location>
</feature>
<dbReference type="InterPro" id="IPR038324">
    <property type="entry name" value="Rpb4/RPC9_sf"/>
</dbReference>
<gene>
    <name evidence="7" type="ORF">EPH_0042230</name>
</gene>
<feature type="region of interest" description="Disordered" evidence="5">
    <location>
        <begin position="364"/>
        <end position="383"/>
    </location>
</feature>
<reference evidence="7" key="2">
    <citation type="submission" date="2013-10" db="EMBL/GenBank/DDBJ databases">
        <authorList>
            <person name="Aslett M."/>
        </authorList>
    </citation>
    <scope>NUCLEOTIDE SEQUENCE [LARGE SCALE GENOMIC DNA]</scope>
    <source>
        <strain evidence="7">Houghton</strain>
    </source>
</reference>
<feature type="coiled-coil region" evidence="4">
    <location>
        <begin position="305"/>
        <end position="342"/>
    </location>
</feature>